<feature type="signal peptide" evidence="6">
    <location>
        <begin position="1"/>
        <end position="26"/>
    </location>
</feature>
<keyword evidence="4 6" id="KW-1133">Transmembrane helix</keyword>
<feature type="transmembrane region" description="Helical" evidence="6">
    <location>
        <begin position="127"/>
        <end position="145"/>
    </location>
</feature>
<protein>
    <recommendedName>
        <fullName evidence="6">GDT1 family protein</fullName>
    </recommendedName>
</protein>
<dbReference type="GO" id="GO:0005384">
    <property type="term" value="F:manganese ion transmembrane transporter activity"/>
    <property type="evidence" value="ECO:0007669"/>
    <property type="project" value="TreeGrafter"/>
</dbReference>
<dbReference type="PROSITE" id="PS01214">
    <property type="entry name" value="UPF0016"/>
    <property type="match status" value="1"/>
</dbReference>
<evidence type="ECO:0000256" key="7">
    <source>
        <dbReference type="SAM" id="Coils"/>
    </source>
</evidence>
<feature type="compositionally biased region" description="Basic and acidic residues" evidence="8">
    <location>
        <begin position="49"/>
        <end position="74"/>
    </location>
</feature>
<keyword evidence="5 6" id="KW-0472">Membrane</keyword>
<evidence type="ECO:0000256" key="8">
    <source>
        <dbReference type="SAM" id="MobiDB-lite"/>
    </source>
</evidence>
<dbReference type="GO" id="GO:0005794">
    <property type="term" value="C:Golgi apparatus"/>
    <property type="evidence" value="ECO:0007669"/>
    <property type="project" value="TreeGrafter"/>
</dbReference>
<feature type="transmembrane region" description="Helical" evidence="6">
    <location>
        <begin position="89"/>
        <end position="107"/>
    </location>
</feature>
<keyword evidence="3 6" id="KW-0812">Transmembrane</keyword>
<feature type="region of interest" description="Disordered" evidence="8">
    <location>
        <begin position="49"/>
        <end position="77"/>
    </location>
</feature>
<comment type="similarity">
    <text evidence="2 6">Belongs to the GDT1 family.</text>
</comment>
<dbReference type="PANTHER" id="PTHR12608:SF1">
    <property type="entry name" value="TRANSMEMBRANE PROTEIN 165"/>
    <property type="match status" value="1"/>
</dbReference>
<feature type="transmembrane region" description="Helical" evidence="6">
    <location>
        <begin position="151"/>
        <end position="170"/>
    </location>
</feature>
<dbReference type="GO" id="GO:0032472">
    <property type="term" value="P:Golgi calcium ion transport"/>
    <property type="evidence" value="ECO:0007669"/>
    <property type="project" value="TreeGrafter"/>
</dbReference>
<keyword evidence="7" id="KW-0175">Coiled coil</keyword>
<evidence type="ECO:0000256" key="1">
    <source>
        <dbReference type="ARBA" id="ARBA00004141"/>
    </source>
</evidence>
<keyword evidence="6" id="KW-0732">Signal</keyword>
<organism evidence="9 10">
    <name type="scientific">Biomphalaria pfeifferi</name>
    <name type="common">Bloodfluke planorb</name>
    <name type="synonym">Freshwater snail</name>
    <dbReference type="NCBI Taxonomy" id="112525"/>
    <lineage>
        <taxon>Eukaryota</taxon>
        <taxon>Metazoa</taxon>
        <taxon>Spiralia</taxon>
        <taxon>Lophotrochozoa</taxon>
        <taxon>Mollusca</taxon>
        <taxon>Gastropoda</taxon>
        <taxon>Heterobranchia</taxon>
        <taxon>Euthyneura</taxon>
        <taxon>Panpulmonata</taxon>
        <taxon>Hygrophila</taxon>
        <taxon>Lymnaeoidea</taxon>
        <taxon>Planorbidae</taxon>
        <taxon>Biomphalaria</taxon>
    </lineage>
</organism>
<dbReference type="GO" id="GO:0015085">
    <property type="term" value="F:calcium ion transmembrane transporter activity"/>
    <property type="evidence" value="ECO:0007669"/>
    <property type="project" value="TreeGrafter"/>
</dbReference>
<evidence type="ECO:0000256" key="2">
    <source>
        <dbReference type="ARBA" id="ARBA00009190"/>
    </source>
</evidence>
<evidence type="ECO:0000256" key="4">
    <source>
        <dbReference type="ARBA" id="ARBA00022989"/>
    </source>
</evidence>
<feature type="transmembrane region" description="Helical" evidence="6">
    <location>
        <begin position="317"/>
        <end position="337"/>
    </location>
</feature>
<dbReference type="Pfam" id="PF01169">
    <property type="entry name" value="GDT1"/>
    <property type="match status" value="2"/>
</dbReference>
<feature type="chain" id="PRO_5041779847" description="GDT1 family protein" evidence="6">
    <location>
        <begin position="27"/>
        <end position="340"/>
    </location>
</feature>
<evidence type="ECO:0000256" key="3">
    <source>
        <dbReference type="ARBA" id="ARBA00022692"/>
    </source>
</evidence>
<comment type="caution">
    <text evidence="9">The sequence shown here is derived from an EMBL/GenBank/DDBJ whole genome shotgun (WGS) entry which is preliminary data.</text>
</comment>
<proteinExistence type="inferred from homology"/>
<dbReference type="Proteomes" id="UP001233172">
    <property type="component" value="Unassembled WGS sequence"/>
</dbReference>
<accession>A0AAD8AWJ9</accession>
<name>A0AAD8AWJ9_BIOPF</name>
<comment type="subcellular location">
    <subcellularLocation>
        <location evidence="1 6">Membrane</location>
        <topology evidence="1 6">Multi-pass membrane protein</topology>
    </subcellularLocation>
</comment>
<evidence type="ECO:0000313" key="9">
    <source>
        <dbReference type="EMBL" id="KAK0043029.1"/>
    </source>
</evidence>
<dbReference type="InterPro" id="IPR049555">
    <property type="entry name" value="GDT1-like_CS"/>
</dbReference>
<keyword evidence="10" id="KW-1185">Reference proteome</keyword>
<dbReference type="PANTHER" id="PTHR12608">
    <property type="entry name" value="TRANSMEMBRANE PROTEIN HTP-1 RELATED"/>
    <property type="match status" value="1"/>
</dbReference>
<sequence length="340" mass="37250">MAKRRVISGLAWVMLSILLVTISTNAKRTVPESVSAYIGQWHQDRHLLHVEEDSGSKENKGKKSEHDSKGKTENDAGPLVVKKLEKDNLGLTHGFIASISVIVVSELGDKTFFIAAIMAMTHSRMTVLMGALAALYFMTILSAMVGYATTVIPRALTFYISSALFAVFGLKMLREGWYMSDDEGQEEYEEVQADLKRREDERHAQLEQEDNSIEKQNLPTQDVETGIIRSPGRRFVSGILSTVFLQALTLTFLAEWGDRSQIATIILGAREASSLFNIELICNVLGVIVGSCVGHTICTGLAVIGGRFIAQRISVRTVTLVGGVVFILFALSALWIGPGT</sequence>
<feature type="transmembrane region" description="Helical" evidence="6">
    <location>
        <begin position="235"/>
        <end position="254"/>
    </location>
</feature>
<evidence type="ECO:0000313" key="10">
    <source>
        <dbReference type="Proteomes" id="UP001233172"/>
    </source>
</evidence>
<dbReference type="InterPro" id="IPR001727">
    <property type="entry name" value="GDT1-like"/>
</dbReference>
<feature type="coiled-coil region" evidence="7">
    <location>
        <begin position="188"/>
        <end position="216"/>
    </location>
</feature>
<feature type="transmembrane region" description="Helical" evidence="6">
    <location>
        <begin position="284"/>
        <end position="305"/>
    </location>
</feature>
<reference evidence="9" key="2">
    <citation type="submission" date="2023-04" db="EMBL/GenBank/DDBJ databases">
        <authorList>
            <person name="Bu L."/>
            <person name="Lu L."/>
            <person name="Laidemitt M.R."/>
            <person name="Zhang S.M."/>
            <person name="Mutuku M."/>
            <person name="Mkoji G."/>
            <person name="Steinauer M."/>
            <person name="Loker E.S."/>
        </authorList>
    </citation>
    <scope>NUCLEOTIDE SEQUENCE</scope>
    <source>
        <strain evidence="9">KasaAsao</strain>
        <tissue evidence="9">Whole Snail</tissue>
    </source>
</reference>
<gene>
    <name evidence="9" type="ORF">Bpfe_027538</name>
</gene>
<dbReference type="GO" id="GO:0016020">
    <property type="term" value="C:membrane"/>
    <property type="evidence" value="ECO:0007669"/>
    <property type="project" value="UniProtKB-SubCell"/>
</dbReference>
<evidence type="ECO:0000256" key="5">
    <source>
        <dbReference type="ARBA" id="ARBA00023136"/>
    </source>
</evidence>
<dbReference type="AlphaFoldDB" id="A0AAD8AWJ9"/>
<dbReference type="GO" id="GO:0032468">
    <property type="term" value="P:Golgi calcium ion homeostasis"/>
    <property type="evidence" value="ECO:0007669"/>
    <property type="project" value="TreeGrafter"/>
</dbReference>
<dbReference type="EMBL" id="JASAOG010000226">
    <property type="protein sequence ID" value="KAK0043029.1"/>
    <property type="molecule type" value="Genomic_DNA"/>
</dbReference>
<reference evidence="9" key="1">
    <citation type="journal article" date="2023" name="PLoS Negl. Trop. Dis.">
        <title>A genome sequence for Biomphalaria pfeifferi, the major vector snail for the human-infecting parasite Schistosoma mansoni.</title>
        <authorList>
            <person name="Bu L."/>
            <person name="Lu L."/>
            <person name="Laidemitt M.R."/>
            <person name="Zhang S.M."/>
            <person name="Mutuku M."/>
            <person name="Mkoji G."/>
            <person name="Steinauer M."/>
            <person name="Loker E.S."/>
        </authorList>
    </citation>
    <scope>NUCLEOTIDE SEQUENCE</scope>
    <source>
        <strain evidence="9">KasaAsao</strain>
    </source>
</reference>
<evidence type="ECO:0000256" key="6">
    <source>
        <dbReference type="RuleBase" id="RU365102"/>
    </source>
</evidence>